<dbReference type="GO" id="GO:0016787">
    <property type="term" value="F:hydrolase activity"/>
    <property type="evidence" value="ECO:0007669"/>
    <property type="project" value="UniProtKB-KW"/>
</dbReference>
<reference evidence="8" key="1">
    <citation type="journal article" date="2013" name="Science">
        <title>The Amborella genome and the evolution of flowering plants.</title>
        <authorList>
            <consortium name="Amborella Genome Project"/>
        </authorList>
    </citation>
    <scope>NUCLEOTIDE SEQUENCE [LARGE SCALE GENOMIC DNA]</scope>
</reference>
<keyword evidence="5" id="KW-0964">Secreted</keyword>
<comment type="function">
    <text evidence="1 5">Hydrolyzes acetyl esters in homogalacturonan regions of pectin. In type I primary cell wall, galacturonic acid residues of pectin can be acetylated at the O-2 and O-3 positions. Decreasing the degree of acetylation of pectin gels in vitro alters their physical properties.</text>
</comment>
<keyword evidence="4 5" id="KW-0134">Cell wall</keyword>
<dbReference type="ESTHER" id="ambtc-w1pjb1">
    <property type="family name" value="Pectinacetylesterase-Notum"/>
</dbReference>
<evidence type="ECO:0000313" key="7">
    <source>
        <dbReference type="EMBL" id="ERN07834.1"/>
    </source>
</evidence>
<keyword evidence="8" id="KW-1185">Reference proteome</keyword>
<evidence type="ECO:0000256" key="6">
    <source>
        <dbReference type="SAM" id="Phobius"/>
    </source>
</evidence>
<evidence type="ECO:0000256" key="1">
    <source>
        <dbReference type="ARBA" id="ARBA00003534"/>
    </source>
</evidence>
<dbReference type="PANTHER" id="PTHR21562:SF83">
    <property type="entry name" value="PECTIN ACETYLESTERASE 4"/>
    <property type="match status" value="1"/>
</dbReference>
<dbReference type="AlphaFoldDB" id="W1PJB1"/>
<dbReference type="Gramene" id="ERN07834">
    <property type="protein sequence ID" value="ERN07834"/>
    <property type="gene ID" value="AMTR_s00012p00191170"/>
</dbReference>
<dbReference type="EMBL" id="KI393609">
    <property type="protein sequence ID" value="ERN07834.1"/>
    <property type="molecule type" value="Genomic_DNA"/>
</dbReference>
<dbReference type="InterPro" id="IPR004963">
    <property type="entry name" value="PAE/NOTUM"/>
</dbReference>
<dbReference type="eggNOG" id="KOG4287">
    <property type="taxonomic scope" value="Eukaryota"/>
</dbReference>
<keyword evidence="6" id="KW-1133">Transmembrane helix</keyword>
<dbReference type="Pfam" id="PF03283">
    <property type="entry name" value="PAE"/>
    <property type="match status" value="1"/>
</dbReference>
<name>W1PJB1_AMBTC</name>
<evidence type="ECO:0000256" key="4">
    <source>
        <dbReference type="ARBA" id="ARBA00022512"/>
    </source>
</evidence>
<evidence type="ECO:0000256" key="5">
    <source>
        <dbReference type="RuleBase" id="RU363114"/>
    </source>
</evidence>
<dbReference type="HOGENOM" id="CLU_031008_0_0_1"/>
<dbReference type="OMA" id="HCQTEME"/>
<evidence type="ECO:0000313" key="8">
    <source>
        <dbReference type="Proteomes" id="UP000017836"/>
    </source>
</evidence>
<proteinExistence type="inferred from homology"/>
<protein>
    <recommendedName>
        <fullName evidence="5">Pectin acetylesterase</fullName>
        <ecNumber evidence="5">3.1.1.-</ecNumber>
    </recommendedName>
</protein>
<gene>
    <name evidence="7" type="ORF">AMTR_s00012p00191170</name>
</gene>
<dbReference type="GO" id="GO:0071555">
    <property type="term" value="P:cell wall organization"/>
    <property type="evidence" value="ECO:0007669"/>
    <property type="project" value="UniProtKB-KW"/>
</dbReference>
<evidence type="ECO:0000256" key="3">
    <source>
        <dbReference type="ARBA" id="ARBA00005784"/>
    </source>
</evidence>
<dbReference type="EC" id="3.1.1.-" evidence="5"/>
<keyword evidence="5" id="KW-0378">Hydrolase</keyword>
<keyword evidence="6" id="KW-0812">Transmembrane</keyword>
<organism evidence="7 8">
    <name type="scientific">Amborella trichopoda</name>
    <dbReference type="NCBI Taxonomy" id="13333"/>
    <lineage>
        <taxon>Eukaryota</taxon>
        <taxon>Viridiplantae</taxon>
        <taxon>Streptophyta</taxon>
        <taxon>Embryophyta</taxon>
        <taxon>Tracheophyta</taxon>
        <taxon>Spermatophyta</taxon>
        <taxon>Magnoliopsida</taxon>
        <taxon>Amborellales</taxon>
        <taxon>Amborellaceae</taxon>
        <taxon>Amborella</taxon>
    </lineage>
</organism>
<accession>W1PJB1</accession>
<keyword evidence="5" id="KW-0961">Cell wall biogenesis/degradation</keyword>
<comment type="similarity">
    <text evidence="3 5">Belongs to the pectinacetylesterase family.</text>
</comment>
<feature type="transmembrane region" description="Helical" evidence="6">
    <location>
        <begin position="21"/>
        <end position="40"/>
    </location>
</feature>
<dbReference type="PANTHER" id="PTHR21562">
    <property type="entry name" value="NOTUM-RELATED"/>
    <property type="match status" value="1"/>
</dbReference>
<dbReference type="Proteomes" id="UP000017836">
    <property type="component" value="Unassembled WGS sequence"/>
</dbReference>
<keyword evidence="6" id="KW-0472">Membrane</keyword>
<sequence length="397" mass="44677">MANIRSRSGLLWKKWGRECMFFATGFGFLLIVLLPSLNSWKKESDMIPKHFPGTSPGDLVDLTLLQSSKVKGAVCLDGSAPGYHLQRGFGSGSNYWIVHIEGGGWCNTLESCSLRKNTALGSSTFMEKQVPFSGFLSSNQSQNPDFFSWNKVRIRYCDGASLSGELEDEVQGYGLFFRGQRIWRAIMDELLLKGLANAQKALLSGCSAGGLATFIHCDDFRALLPKGVTVKCLADGGFFLDEKDVSGKRSIKSFYHEVVSMQGVSKNLRKDCVSRVQPSQCFFPQEFITGIETPIFIVNSAYDWWQIQNILAPDDADPHNDWLKCKQDIYNCNLDQLKVLHEYRSSMLDALEPFQHSKNGGMFINSCYAHCQTWKDKTWHSPESPRLNNKSFYSKVN</sequence>
<comment type="subcellular location">
    <subcellularLocation>
        <location evidence="2 5">Secreted</location>
        <location evidence="2 5">Cell wall</location>
    </subcellularLocation>
</comment>
<dbReference type="STRING" id="13333.W1PJB1"/>
<evidence type="ECO:0000256" key="2">
    <source>
        <dbReference type="ARBA" id="ARBA00004191"/>
    </source>
</evidence>